<dbReference type="PANTHER" id="PTHR43167">
    <property type="entry name" value="PUTATIVE (AFU_ORTHOLOGUE AFUA_6G01830)-RELATED"/>
    <property type="match status" value="1"/>
</dbReference>
<protein>
    <submittedName>
        <fullName evidence="1">O-methyltransferase</fullName>
        <ecNumber evidence="1">2.1.1.-</ecNumber>
    </submittedName>
</protein>
<dbReference type="Gene3D" id="3.40.50.150">
    <property type="entry name" value="Vaccinia Virus protein VP39"/>
    <property type="match status" value="1"/>
</dbReference>
<reference evidence="1" key="1">
    <citation type="submission" date="2024-07" db="EMBL/GenBank/DDBJ databases">
        <authorList>
            <person name="Yu S.T."/>
        </authorList>
    </citation>
    <scope>NUCLEOTIDE SEQUENCE</scope>
    <source>
        <strain evidence="1">R08</strain>
    </source>
</reference>
<dbReference type="Pfam" id="PF13578">
    <property type="entry name" value="Methyltransf_24"/>
    <property type="match status" value="1"/>
</dbReference>
<accession>A0AB39MCI5</accession>
<name>A0AB39MCI5_9ACTN</name>
<sequence>MDDTPRSAPTALARLRVAASAADFTRSCDARTGSLLAALAAARPAGRVFELGTGVGEGTAWLLSGMDRAARLTTVELDAGVQAIAREELAADPRVTFVTADAGRWLEEYSGDPFDLVFADTWPGKFTHLERTLAFVAPGGTYLIDDLTPQPDWPESHAVAVTCLLAELEGHPDFRSVRLAWSSGLVMAVRGAPGGRER</sequence>
<evidence type="ECO:0000313" key="1">
    <source>
        <dbReference type="EMBL" id="XDQ02787.1"/>
    </source>
</evidence>
<dbReference type="SUPFAM" id="SSF53335">
    <property type="entry name" value="S-adenosyl-L-methionine-dependent methyltransferases"/>
    <property type="match status" value="1"/>
</dbReference>
<keyword evidence="1" id="KW-0808">Transferase</keyword>
<dbReference type="EMBL" id="CP163431">
    <property type="protein sequence ID" value="XDQ02787.1"/>
    <property type="molecule type" value="Genomic_DNA"/>
</dbReference>
<dbReference type="EC" id="2.1.1.-" evidence="1"/>
<dbReference type="InterPro" id="IPR029063">
    <property type="entry name" value="SAM-dependent_MTases_sf"/>
</dbReference>
<dbReference type="PANTHER" id="PTHR43167:SF1">
    <property type="entry name" value="PUTATIVE (AFU_ORTHOLOGUE AFUA_6G01830)-RELATED"/>
    <property type="match status" value="1"/>
</dbReference>
<dbReference type="RefSeq" id="WP_369188866.1">
    <property type="nucleotide sequence ID" value="NZ_CP163431.1"/>
</dbReference>
<dbReference type="AlphaFoldDB" id="A0AB39MCI5"/>
<organism evidence="1">
    <name type="scientific">Streptomyces sp. R08</name>
    <dbReference type="NCBI Taxonomy" id="3238624"/>
    <lineage>
        <taxon>Bacteria</taxon>
        <taxon>Bacillati</taxon>
        <taxon>Actinomycetota</taxon>
        <taxon>Actinomycetes</taxon>
        <taxon>Kitasatosporales</taxon>
        <taxon>Streptomycetaceae</taxon>
        <taxon>Streptomyces</taxon>
    </lineage>
</organism>
<dbReference type="GO" id="GO:0008168">
    <property type="term" value="F:methyltransferase activity"/>
    <property type="evidence" value="ECO:0007669"/>
    <property type="project" value="UniProtKB-KW"/>
</dbReference>
<proteinExistence type="predicted"/>
<dbReference type="CDD" id="cd02440">
    <property type="entry name" value="AdoMet_MTases"/>
    <property type="match status" value="1"/>
</dbReference>
<keyword evidence="1" id="KW-0489">Methyltransferase</keyword>
<dbReference type="GO" id="GO:0032259">
    <property type="term" value="P:methylation"/>
    <property type="evidence" value="ECO:0007669"/>
    <property type="project" value="UniProtKB-KW"/>
</dbReference>
<gene>
    <name evidence="1" type="ORF">AB5J58_22625</name>
</gene>